<sequence length="323" mass="36407">MQLDRTHVKVRARSLAEIGDLALCLVRRYPKALLVGFTLGALPWAVMNLLLLGWIPIQEARSGIFDEQTYYEGLRYVWLMVCLVFLQAPIAGNLTTYYIGQAVFEERPTWRAVLKACWQVKGATILSLGIIRGPLPAMLILATNWGGEFAPGREVFWVLMFVLWSMGTRALRPFIPEILLLERCPIRARDERSISAGRRSSLLHSPLSGDLIGRFLMIAMVCTCLALTVFYSLISIRGFLTNQWNWNLTIGSLDIPDVQIIWLPLALWIVAGLSVFIRFLCYLDARIRLEGWEVELAVRAEALRQFGTDSSPILSPPKAETVA</sequence>
<keyword evidence="1" id="KW-0812">Transmembrane</keyword>
<evidence type="ECO:0000256" key="1">
    <source>
        <dbReference type="SAM" id="Phobius"/>
    </source>
</evidence>
<protein>
    <submittedName>
        <fullName evidence="2">Uncharacterized protein</fullName>
    </submittedName>
</protein>
<feature type="transmembrane region" description="Helical" evidence="1">
    <location>
        <begin position="77"/>
        <end position="99"/>
    </location>
</feature>
<dbReference type="Proteomes" id="UP000320672">
    <property type="component" value="Chromosome"/>
</dbReference>
<dbReference type="RefSeq" id="WP_145352759.1">
    <property type="nucleotide sequence ID" value="NZ_CP036262.1"/>
</dbReference>
<dbReference type="AlphaFoldDB" id="A0A517MIW2"/>
<gene>
    <name evidence="2" type="ORF">FF011L_35800</name>
</gene>
<evidence type="ECO:0000313" key="2">
    <source>
        <dbReference type="EMBL" id="QDS94798.1"/>
    </source>
</evidence>
<feature type="transmembrane region" description="Helical" evidence="1">
    <location>
        <begin position="215"/>
        <end position="240"/>
    </location>
</feature>
<keyword evidence="1" id="KW-0472">Membrane</keyword>
<accession>A0A517MIW2</accession>
<organism evidence="2 3">
    <name type="scientific">Roseimaritima multifibrata</name>
    <dbReference type="NCBI Taxonomy" id="1930274"/>
    <lineage>
        <taxon>Bacteria</taxon>
        <taxon>Pseudomonadati</taxon>
        <taxon>Planctomycetota</taxon>
        <taxon>Planctomycetia</taxon>
        <taxon>Pirellulales</taxon>
        <taxon>Pirellulaceae</taxon>
        <taxon>Roseimaritima</taxon>
    </lineage>
</organism>
<reference evidence="2 3" key="1">
    <citation type="submission" date="2019-02" db="EMBL/GenBank/DDBJ databases">
        <title>Deep-cultivation of Planctomycetes and their phenomic and genomic characterization uncovers novel biology.</title>
        <authorList>
            <person name="Wiegand S."/>
            <person name="Jogler M."/>
            <person name="Boedeker C."/>
            <person name="Pinto D."/>
            <person name="Vollmers J."/>
            <person name="Rivas-Marin E."/>
            <person name="Kohn T."/>
            <person name="Peeters S.H."/>
            <person name="Heuer A."/>
            <person name="Rast P."/>
            <person name="Oberbeckmann S."/>
            <person name="Bunk B."/>
            <person name="Jeske O."/>
            <person name="Meyerdierks A."/>
            <person name="Storesund J.E."/>
            <person name="Kallscheuer N."/>
            <person name="Luecker S."/>
            <person name="Lage O.M."/>
            <person name="Pohl T."/>
            <person name="Merkel B.J."/>
            <person name="Hornburger P."/>
            <person name="Mueller R.-W."/>
            <person name="Bruemmer F."/>
            <person name="Labrenz M."/>
            <person name="Spormann A.M."/>
            <person name="Op den Camp H."/>
            <person name="Overmann J."/>
            <person name="Amann R."/>
            <person name="Jetten M.S.M."/>
            <person name="Mascher T."/>
            <person name="Medema M.H."/>
            <person name="Devos D.P."/>
            <person name="Kaster A.-K."/>
            <person name="Ovreas L."/>
            <person name="Rohde M."/>
            <person name="Galperin M.Y."/>
            <person name="Jogler C."/>
        </authorList>
    </citation>
    <scope>NUCLEOTIDE SEQUENCE [LARGE SCALE GENOMIC DNA]</scope>
    <source>
        <strain evidence="2 3">FF011L</strain>
    </source>
</reference>
<feature type="transmembrane region" description="Helical" evidence="1">
    <location>
        <begin position="260"/>
        <end position="281"/>
    </location>
</feature>
<dbReference type="EMBL" id="CP036262">
    <property type="protein sequence ID" value="QDS94798.1"/>
    <property type="molecule type" value="Genomic_DNA"/>
</dbReference>
<name>A0A517MIW2_9BACT</name>
<proteinExistence type="predicted"/>
<dbReference type="KEGG" id="rml:FF011L_35800"/>
<feature type="transmembrane region" description="Helical" evidence="1">
    <location>
        <begin position="32"/>
        <end position="57"/>
    </location>
</feature>
<evidence type="ECO:0000313" key="3">
    <source>
        <dbReference type="Proteomes" id="UP000320672"/>
    </source>
</evidence>
<keyword evidence="3" id="KW-1185">Reference proteome</keyword>
<keyword evidence="1" id="KW-1133">Transmembrane helix</keyword>
<dbReference type="OrthoDB" id="266384at2"/>